<feature type="compositionally biased region" description="Low complexity" evidence="1">
    <location>
        <begin position="211"/>
        <end position="220"/>
    </location>
</feature>
<keyword evidence="3" id="KW-1185">Reference proteome</keyword>
<feature type="compositionally biased region" description="Polar residues" evidence="1">
    <location>
        <begin position="93"/>
        <end position="103"/>
    </location>
</feature>
<dbReference type="AlphaFoldDB" id="A0A9Q0Y522"/>
<reference evidence="2" key="1">
    <citation type="journal article" date="2023" name="DNA Res.">
        <title>Chromosome-level genome assembly of Phrynocephalus forsythii using third-generation DNA sequencing and Hi-C analysis.</title>
        <authorList>
            <person name="Qi Y."/>
            <person name="Zhao W."/>
            <person name="Zhao Y."/>
            <person name="Niu C."/>
            <person name="Cao S."/>
            <person name="Zhang Y."/>
        </authorList>
    </citation>
    <scope>NUCLEOTIDE SEQUENCE</scope>
    <source>
        <tissue evidence="2">Muscle</tissue>
    </source>
</reference>
<feature type="compositionally biased region" description="Acidic residues" evidence="1">
    <location>
        <begin position="266"/>
        <end position="275"/>
    </location>
</feature>
<name>A0A9Q0Y522_9SAUR</name>
<feature type="region of interest" description="Disordered" evidence="1">
    <location>
        <begin position="8"/>
        <end position="104"/>
    </location>
</feature>
<feature type="compositionally biased region" description="Basic and acidic residues" evidence="1">
    <location>
        <begin position="291"/>
        <end position="307"/>
    </location>
</feature>
<organism evidence="2 3">
    <name type="scientific">Phrynocephalus forsythii</name>
    <dbReference type="NCBI Taxonomy" id="171643"/>
    <lineage>
        <taxon>Eukaryota</taxon>
        <taxon>Metazoa</taxon>
        <taxon>Chordata</taxon>
        <taxon>Craniata</taxon>
        <taxon>Vertebrata</taxon>
        <taxon>Euteleostomi</taxon>
        <taxon>Lepidosauria</taxon>
        <taxon>Squamata</taxon>
        <taxon>Bifurcata</taxon>
        <taxon>Unidentata</taxon>
        <taxon>Episquamata</taxon>
        <taxon>Toxicofera</taxon>
        <taxon>Iguania</taxon>
        <taxon>Acrodonta</taxon>
        <taxon>Agamidae</taxon>
        <taxon>Agaminae</taxon>
        <taxon>Phrynocephalus</taxon>
    </lineage>
</organism>
<proteinExistence type="predicted"/>
<dbReference type="EMBL" id="JAPFRF010000001">
    <property type="protein sequence ID" value="KAJ7344375.1"/>
    <property type="molecule type" value="Genomic_DNA"/>
</dbReference>
<evidence type="ECO:0000256" key="1">
    <source>
        <dbReference type="SAM" id="MobiDB-lite"/>
    </source>
</evidence>
<gene>
    <name evidence="2" type="ORF">JRQ81_000325</name>
</gene>
<protein>
    <submittedName>
        <fullName evidence="2">Uncharacterized protein</fullName>
    </submittedName>
</protein>
<evidence type="ECO:0000313" key="3">
    <source>
        <dbReference type="Proteomes" id="UP001142489"/>
    </source>
</evidence>
<dbReference type="Proteomes" id="UP001142489">
    <property type="component" value="Unassembled WGS sequence"/>
</dbReference>
<feature type="region of interest" description="Disordered" evidence="1">
    <location>
        <begin position="209"/>
        <end position="307"/>
    </location>
</feature>
<accession>A0A9Q0Y522</accession>
<sequence>MPVQEVLLQLQKPGEEDGANKLQSAKLKPENPNHNGRTSTVSQDCEKPFVQSKPSGSCGRCNLASRDSAHSHACQSLEGRWQREGKDRKRQSEGNNSMQSHGQPQVPFWRLQVLAALLQNTLREVKTIPSPYLSAADWKFEQEVQNFHNVGHNREVQRLAGQPELYISLGLPSMTELKLAYGKSPQDKYFGGFSNGTPSAAPLLTERHGAAPRGAPSRGARGTHGSWRPLWPARKGRRRSRLPCNTGSLAILQILHPDRPETERPPEEEEEEEEEDRRGQPPPTTTLGSAEARKEAPGRRPTRERNT</sequence>
<feature type="compositionally biased region" description="Polar residues" evidence="1">
    <location>
        <begin position="32"/>
        <end position="43"/>
    </location>
</feature>
<feature type="compositionally biased region" description="Basic and acidic residues" evidence="1">
    <location>
        <begin position="80"/>
        <end position="92"/>
    </location>
</feature>
<evidence type="ECO:0000313" key="2">
    <source>
        <dbReference type="EMBL" id="KAJ7344375.1"/>
    </source>
</evidence>
<comment type="caution">
    <text evidence="2">The sequence shown here is derived from an EMBL/GenBank/DDBJ whole genome shotgun (WGS) entry which is preliminary data.</text>
</comment>
<feature type="compositionally biased region" description="Basic and acidic residues" evidence="1">
    <location>
        <begin position="256"/>
        <end position="265"/>
    </location>
</feature>